<feature type="non-terminal residue" evidence="3">
    <location>
        <position position="166"/>
    </location>
</feature>
<dbReference type="Gene3D" id="3.30.360.10">
    <property type="entry name" value="Dihydrodipicolinate Reductase, domain 2"/>
    <property type="match status" value="1"/>
</dbReference>
<evidence type="ECO:0000313" key="3">
    <source>
        <dbReference type="EMBL" id="SVB43536.1"/>
    </source>
</evidence>
<dbReference type="EMBL" id="UINC01041784">
    <property type="protein sequence ID" value="SVB43536.1"/>
    <property type="molecule type" value="Genomic_DNA"/>
</dbReference>
<gene>
    <name evidence="3" type="ORF">METZ01_LOCUS196390</name>
</gene>
<dbReference type="PANTHER" id="PTHR43818:SF11">
    <property type="entry name" value="BCDNA.GH03377"/>
    <property type="match status" value="1"/>
</dbReference>
<accession>A0A382DYE6</accession>
<dbReference type="AlphaFoldDB" id="A0A382DYE6"/>
<dbReference type="InterPro" id="IPR036291">
    <property type="entry name" value="NAD(P)-bd_dom_sf"/>
</dbReference>
<dbReference type="InterPro" id="IPR050463">
    <property type="entry name" value="Gfo/Idh/MocA_oxidrdct_glycsds"/>
</dbReference>
<evidence type="ECO:0000259" key="2">
    <source>
        <dbReference type="Pfam" id="PF01408"/>
    </source>
</evidence>
<dbReference type="GO" id="GO:0016491">
    <property type="term" value="F:oxidoreductase activity"/>
    <property type="evidence" value="ECO:0007669"/>
    <property type="project" value="UniProtKB-KW"/>
</dbReference>
<reference evidence="3" key="1">
    <citation type="submission" date="2018-05" db="EMBL/GenBank/DDBJ databases">
        <authorList>
            <person name="Lanie J.A."/>
            <person name="Ng W.-L."/>
            <person name="Kazmierczak K.M."/>
            <person name="Andrzejewski T.M."/>
            <person name="Davidsen T.M."/>
            <person name="Wayne K.J."/>
            <person name="Tettelin H."/>
            <person name="Glass J.I."/>
            <person name="Rusch D."/>
            <person name="Podicherti R."/>
            <person name="Tsui H.-C.T."/>
            <person name="Winkler M.E."/>
        </authorList>
    </citation>
    <scope>NUCLEOTIDE SEQUENCE</scope>
</reference>
<sequence>MAESLKVGIIGVGGIAGTHIPGWAASEEAELIAGSDVNESVLKSWGKNNGVTNLASDPAQLISDPDIDIIDICTPNMYHAPLAIAALNGGKHVICEKPLAPTPGDIREMIAARDASCKLLMTAQHFRFHGHSQALKREIDAGALGDVYHARGWMLRRAAAPTTPGF</sequence>
<keyword evidence="1" id="KW-0560">Oxidoreductase</keyword>
<protein>
    <recommendedName>
        <fullName evidence="2">Gfo/Idh/MocA-like oxidoreductase N-terminal domain-containing protein</fullName>
    </recommendedName>
</protein>
<name>A0A382DYE6_9ZZZZ</name>
<dbReference type="InterPro" id="IPR000683">
    <property type="entry name" value="Gfo/Idh/MocA-like_OxRdtase_N"/>
</dbReference>
<dbReference type="Gene3D" id="3.40.50.720">
    <property type="entry name" value="NAD(P)-binding Rossmann-like Domain"/>
    <property type="match status" value="1"/>
</dbReference>
<organism evidence="3">
    <name type="scientific">marine metagenome</name>
    <dbReference type="NCBI Taxonomy" id="408172"/>
    <lineage>
        <taxon>unclassified sequences</taxon>
        <taxon>metagenomes</taxon>
        <taxon>ecological metagenomes</taxon>
    </lineage>
</organism>
<dbReference type="PANTHER" id="PTHR43818">
    <property type="entry name" value="BCDNA.GH03377"/>
    <property type="match status" value="1"/>
</dbReference>
<evidence type="ECO:0000256" key="1">
    <source>
        <dbReference type="ARBA" id="ARBA00023002"/>
    </source>
</evidence>
<feature type="domain" description="Gfo/Idh/MocA-like oxidoreductase N-terminal" evidence="2">
    <location>
        <begin position="5"/>
        <end position="120"/>
    </location>
</feature>
<proteinExistence type="predicted"/>
<dbReference type="Pfam" id="PF01408">
    <property type="entry name" value="GFO_IDH_MocA"/>
    <property type="match status" value="1"/>
</dbReference>
<dbReference type="SUPFAM" id="SSF51735">
    <property type="entry name" value="NAD(P)-binding Rossmann-fold domains"/>
    <property type="match status" value="1"/>
</dbReference>
<dbReference type="GO" id="GO:0000166">
    <property type="term" value="F:nucleotide binding"/>
    <property type="evidence" value="ECO:0007669"/>
    <property type="project" value="InterPro"/>
</dbReference>